<reference evidence="3" key="1">
    <citation type="submission" date="2016-06" db="EMBL/GenBank/DDBJ databases">
        <authorList>
            <person name="Van Tyne D."/>
        </authorList>
    </citation>
    <scope>NUCLEOTIDE SEQUENCE</scope>
    <source>
        <strain evidence="3">JM9A</strain>
    </source>
</reference>
<dbReference type="RefSeq" id="WP_161869087.1">
    <property type="nucleotide sequence ID" value="NZ_MAEI02000001.1"/>
</dbReference>
<gene>
    <name evidence="3" type="ORF">BAU18_001972</name>
</gene>
<dbReference type="InterPro" id="IPR039564">
    <property type="entry name" value="Peptidase_C39-like"/>
</dbReference>
<proteinExistence type="predicted"/>
<sequence length="252" mass="28284">METRKSKLTRRPLTQNKRQQGKKWMGLVVVLGFIFLLIGFGLVKNGYGSPFKLVFGDGQRATKDLLLPQAFSTTANQKLATDSKNAKLPLYLQTDERWGEAAYGPAGAHNDLAHNGCALASLAMIASYWQQANITPERILQWAHNDYFVPGQGTSWQIFADYASQNGYHYENLGNYFNRAKAFMNEGIPIIISIKPGTFTTTGHLMVLTTDSSGALKVYDPNDSPNKKHYLKTYTSDVFIEEGVNYWALWKE</sequence>
<evidence type="ECO:0000313" key="4">
    <source>
        <dbReference type="Proteomes" id="UP001429357"/>
    </source>
</evidence>
<dbReference type="Proteomes" id="UP001429357">
    <property type="component" value="Unassembled WGS sequence"/>
</dbReference>
<feature type="domain" description="Peptidase C39-like" evidence="2">
    <location>
        <begin position="89"/>
        <end position="222"/>
    </location>
</feature>
<protein>
    <recommendedName>
        <fullName evidence="2">Peptidase C39-like domain-containing protein</fullName>
    </recommendedName>
</protein>
<dbReference type="Pfam" id="PF13529">
    <property type="entry name" value="Peptidase_C39_2"/>
    <property type="match status" value="1"/>
</dbReference>
<dbReference type="Gene3D" id="3.90.70.10">
    <property type="entry name" value="Cysteine proteinases"/>
    <property type="match status" value="1"/>
</dbReference>
<feature type="transmembrane region" description="Helical" evidence="1">
    <location>
        <begin position="24"/>
        <end position="43"/>
    </location>
</feature>
<keyword evidence="1" id="KW-0812">Transmembrane</keyword>
<keyword evidence="1" id="KW-1133">Transmembrane helix</keyword>
<evidence type="ECO:0000313" key="3">
    <source>
        <dbReference type="EMBL" id="MEO1782378.1"/>
    </source>
</evidence>
<organism evidence="3 4">
    <name type="scientific">Enterococcus diestrammenae</name>
    <dbReference type="NCBI Taxonomy" id="1155073"/>
    <lineage>
        <taxon>Bacteria</taxon>
        <taxon>Bacillati</taxon>
        <taxon>Bacillota</taxon>
        <taxon>Bacilli</taxon>
        <taxon>Lactobacillales</taxon>
        <taxon>Enterococcaceae</taxon>
        <taxon>Enterococcus</taxon>
    </lineage>
</organism>
<name>A0ABV0F5V9_9ENTE</name>
<evidence type="ECO:0000259" key="2">
    <source>
        <dbReference type="Pfam" id="PF13529"/>
    </source>
</evidence>
<accession>A0ABV0F5V9</accession>
<keyword evidence="4" id="KW-1185">Reference proteome</keyword>
<dbReference type="EMBL" id="MAEI02000001">
    <property type="protein sequence ID" value="MEO1782378.1"/>
    <property type="molecule type" value="Genomic_DNA"/>
</dbReference>
<evidence type="ECO:0000256" key="1">
    <source>
        <dbReference type="SAM" id="Phobius"/>
    </source>
</evidence>
<reference evidence="3" key="2">
    <citation type="submission" date="2024-02" db="EMBL/GenBank/DDBJ databases">
        <title>The Genome Sequence of Enterococcus diestrammenae JM9A.</title>
        <authorList>
            <person name="Earl A."/>
            <person name="Manson A."/>
            <person name="Gilmore M."/>
            <person name="Sanders J."/>
            <person name="Shea T."/>
            <person name="Howe W."/>
            <person name="Livny J."/>
            <person name="Cuomo C."/>
            <person name="Neafsey D."/>
            <person name="Birren B."/>
        </authorList>
    </citation>
    <scope>NUCLEOTIDE SEQUENCE</scope>
    <source>
        <strain evidence="3">JM9A</strain>
    </source>
</reference>
<comment type="caution">
    <text evidence="3">The sequence shown here is derived from an EMBL/GenBank/DDBJ whole genome shotgun (WGS) entry which is preliminary data.</text>
</comment>
<keyword evidence="1" id="KW-0472">Membrane</keyword>